<sequence>MNSFTMVEFPTSSAVQSAQFLQAVFGWAATPYGPEYLDVDCGSGVSLGFQQDRSEAPAAPLAVIQVGDLDTTRQAVIEAGGTVTVEAFDFPGGRRFHFREPGGNELAAWVPASEG</sequence>
<evidence type="ECO:0000313" key="3">
    <source>
        <dbReference type="Proteomes" id="UP000033699"/>
    </source>
</evidence>
<dbReference type="SUPFAM" id="SSF54593">
    <property type="entry name" value="Glyoxalase/Bleomycin resistance protein/Dihydroxybiphenyl dioxygenase"/>
    <property type="match status" value="1"/>
</dbReference>
<dbReference type="Pfam" id="PF00903">
    <property type="entry name" value="Glyoxalase"/>
    <property type="match status" value="1"/>
</dbReference>
<dbReference type="PATRIC" id="fig|359131.3.peg.2199"/>
<keyword evidence="3" id="KW-1185">Reference proteome</keyword>
<protein>
    <submittedName>
        <fullName evidence="2">Bleomycin resistance protein</fullName>
    </submittedName>
</protein>
<dbReference type="InterPro" id="IPR037523">
    <property type="entry name" value="VOC_core"/>
</dbReference>
<organism evidence="2 3">
    <name type="scientific">Streptomyces rubellomurinus (strain ATCC 31215)</name>
    <dbReference type="NCBI Taxonomy" id="359131"/>
    <lineage>
        <taxon>Bacteria</taxon>
        <taxon>Bacillati</taxon>
        <taxon>Actinomycetota</taxon>
        <taxon>Actinomycetes</taxon>
        <taxon>Kitasatosporales</taxon>
        <taxon>Streptomycetaceae</taxon>
        <taxon>Streptomyces</taxon>
    </lineage>
</organism>
<dbReference type="InterPro" id="IPR052164">
    <property type="entry name" value="Anthracycline_SecMetBiosynth"/>
</dbReference>
<feature type="domain" description="VOC" evidence="1">
    <location>
        <begin position="3"/>
        <end position="111"/>
    </location>
</feature>
<dbReference type="InterPro" id="IPR004360">
    <property type="entry name" value="Glyas_Fos-R_dOase_dom"/>
</dbReference>
<dbReference type="PANTHER" id="PTHR33993">
    <property type="entry name" value="GLYOXALASE-RELATED"/>
    <property type="match status" value="1"/>
</dbReference>
<dbReference type="Gene3D" id="3.10.180.10">
    <property type="entry name" value="2,3-Dihydroxybiphenyl 1,2-Dioxygenase, domain 1"/>
    <property type="match status" value="1"/>
</dbReference>
<dbReference type="InterPro" id="IPR029068">
    <property type="entry name" value="Glyas_Bleomycin-R_OHBP_Dase"/>
</dbReference>
<dbReference type="PROSITE" id="PS51819">
    <property type="entry name" value="VOC"/>
    <property type="match status" value="1"/>
</dbReference>
<accession>A0A0F2TJZ1</accession>
<gene>
    <name evidence="2" type="ORF">VM95_11580</name>
</gene>
<evidence type="ECO:0000313" key="2">
    <source>
        <dbReference type="EMBL" id="KJS62032.1"/>
    </source>
</evidence>
<comment type="caution">
    <text evidence="2">The sequence shown here is derived from an EMBL/GenBank/DDBJ whole genome shotgun (WGS) entry which is preliminary data.</text>
</comment>
<dbReference type="EMBL" id="JZKH01000018">
    <property type="protein sequence ID" value="KJS62032.1"/>
    <property type="molecule type" value="Genomic_DNA"/>
</dbReference>
<reference evidence="2 3" key="1">
    <citation type="submission" date="2015-02" db="EMBL/GenBank/DDBJ databases">
        <authorList>
            <person name="Ju K.-S."/>
            <person name="Doroghazi J.R."/>
            <person name="Metcalf W."/>
        </authorList>
    </citation>
    <scope>NUCLEOTIDE SEQUENCE [LARGE SCALE GENOMIC DNA]</scope>
    <source>
        <strain evidence="2 3">ATCC 31215</strain>
    </source>
</reference>
<proteinExistence type="predicted"/>
<dbReference type="AlphaFoldDB" id="A0A0F2TJZ1"/>
<evidence type="ECO:0000259" key="1">
    <source>
        <dbReference type="PROSITE" id="PS51819"/>
    </source>
</evidence>
<dbReference type="RefSeq" id="WP_045695196.1">
    <property type="nucleotide sequence ID" value="NZ_JZKH01000018.1"/>
</dbReference>
<dbReference type="Proteomes" id="UP000033699">
    <property type="component" value="Unassembled WGS sequence"/>
</dbReference>
<dbReference type="OrthoDB" id="9793039at2"/>
<name>A0A0F2TJZ1_STRR3</name>
<dbReference type="PANTHER" id="PTHR33993:SF1">
    <property type="entry name" value="GLYOXALASE FAMILY PROTEIN"/>
    <property type="match status" value="1"/>
</dbReference>